<evidence type="ECO:0000313" key="2">
    <source>
        <dbReference type="Proteomes" id="UP000828941"/>
    </source>
</evidence>
<name>A0ACB9LD28_BAUVA</name>
<proteinExistence type="predicted"/>
<accession>A0ACB9LD28</accession>
<organism evidence="1 2">
    <name type="scientific">Bauhinia variegata</name>
    <name type="common">Purple orchid tree</name>
    <name type="synonym">Phanera variegata</name>
    <dbReference type="NCBI Taxonomy" id="167791"/>
    <lineage>
        <taxon>Eukaryota</taxon>
        <taxon>Viridiplantae</taxon>
        <taxon>Streptophyta</taxon>
        <taxon>Embryophyta</taxon>
        <taxon>Tracheophyta</taxon>
        <taxon>Spermatophyta</taxon>
        <taxon>Magnoliopsida</taxon>
        <taxon>eudicotyledons</taxon>
        <taxon>Gunneridae</taxon>
        <taxon>Pentapetalae</taxon>
        <taxon>rosids</taxon>
        <taxon>fabids</taxon>
        <taxon>Fabales</taxon>
        <taxon>Fabaceae</taxon>
        <taxon>Cercidoideae</taxon>
        <taxon>Cercideae</taxon>
        <taxon>Bauhiniinae</taxon>
        <taxon>Bauhinia</taxon>
    </lineage>
</organism>
<dbReference type="EMBL" id="CM039437">
    <property type="protein sequence ID" value="KAI4307547.1"/>
    <property type="molecule type" value="Genomic_DNA"/>
</dbReference>
<protein>
    <submittedName>
        <fullName evidence="1">Uncharacterized protein</fullName>
    </submittedName>
</protein>
<dbReference type="Proteomes" id="UP000828941">
    <property type="component" value="Chromosome 12"/>
</dbReference>
<keyword evidence="2" id="KW-1185">Reference proteome</keyword>
<comment type="caution">
    <text evidence="1">The sequence shown here is derived from an EMBL/GenBank/DDBJ whole genome shotgun (WGS) entry which is preliminary data.</text>
</comment>
<reference evidence="1 2" key="1">
    <citation type="journal article" date="2022" name="DNA Res.">
        <title>Chromosomal-level genome assembly of the orchid tree Bauhinia variegata (Leguminosae; Cercidoideae) supports the allotetraploid origin hypothesis of Bauhinia.</title>
        <authorList>
            <person name="Zhong Y."/>
            <person name="Chen Y."/>
            <person name="Zheng D."/>
            <person name="Pang J."/>
            <person name="Liu Y."/>
            <person name="Luo S."/>
            <person name="Meng S."/>
            <person name="Qian L."/>
            <person name="Wei D."/>
            <person name="Dai S."/>
            <person name="Zhou R."/>
        </authorList>
    </citation>
    <scope>NUCLEOTIDE SEQUENCE [LARGE SCALE GENOMIC DNA]</scope>
    <source>
        <strain evidence="1">BV-YZ2020</strain>
    </source>
</reference>
<gene>
    <name evidence="1" type="ORF">L6164_030722</name>
</gene>
<evidence type="ECO:0000313" key="1">
    <source>
        <dbReference type="EMBL" id="KAI4307547.1"/>
    </source>
</evidence>
<sequence>MTRLTALPQPTGPDFRIPHPNQSIVQSLPSSRTGRSRKKKQGTKTQHSLFLSQHRQSDCCLKRDCHPLPLFEEEFTILLSSRDRSSPLDSIRCCGPAVLILDFSYQMDPELAGWILEFLLRKPVPDRIIKRILASLPILDNDSRLKKTLLLRTIQDEVSQALVSESILEYLEVIEEIDRCDGISITELMRSVYCAVAVECTVKYLSTSTDDNLEYFNAVKRIWRSRIWGMETSVEGSQLFTNELIQWRDDIEAALLDLELCVRLGNLDTKGDALSKLRDYLAETWENMGPPFLETMSAFQNLVHDFELRNDSMIEPNEDQDIGALQLNNWDEGRSDCSTDTIEDCGATHGIELDDDAVCIGEQPVTLGIQDIEKLEEKAGAAELLNDYEGRSEGSTNARGDCGVADRIELDDDERCIEGVPEKAATSDDGSQELGGSDLAMQEDGVHVEALVTDENQAHEQLDGKADTFADGSQELSRSDLPTQGERACIEEVLVTDMNQVNEQLEENVDGSQELCGSDLPPQGERVCLEEMPVTDGNQSKEQLRNKAETLVDGSQELGGKNFPTKGETGMQKGSGLLKYKHAAASYRRLKRVKINDDAEEGPETLDGSYDPLPSSEVNKVRESLKSSSLELKALVKDPLPEALQRSDIVRSDLAIKDMLHELPIENQSKESFQPNDANIGGKSSVYKSFVCRPSLMERNSTAQTYQWSNSIDDLPGETSEYASKFHLPSPKRTDVSPLERYEPQKFISRRRARKWSLLEEDTLRAGVQRFGKGYWKEILISYPDIFEERTEVDLKDKWRNMTRYGDQ</sequence>